<dbReference type="AlphaFoldDB" id="A0A6J6KVZ2"/>
<proteinExistence type="predicted"/>
<organism evidence="1">
    <name type="scientific">freshwater metagenome</name>
    <dbReference type="NCBI Taxonomy" id="449393"/>
    <lineage>
        <taxon>unclassified sequences</taxon>
        <taxon>metagenomes</taxon>
        <taxon>ecological metagenomes</taxon>
    </lineage>
</organism>
<protein>
    <submittedName>
        <fullName evidence="1">Unannotated protein</fullName>
    </submittedName>
</protein>
<name>A0A6J6KVZ2_9ZZZZ</name>
<dbReference type="EMBL" id="CAEZWD010000106">
    <property type="protein sequence ID" value="CAB4653761.1"/>
    <property type="molecule type" value="Genomic_DNA"/>
</dbReference>
<evidence type="ECO:0000313" key="1">
    <source>
        <dbReference type="EMBL" id="CAB4653761.1"/>
    </source>
</evidence>
<reference evidence="1" key="1">
    <citation type="submission" date="2020-05" db="EMBL/GenBank/DDBJ databases">
        <authorList>
            <person name="Chiriac C."/>
            <person name="Salcher M."/>
            <person name="Ghai R."/>
            <person name="Kavagutti S V."/>
        </authorList>
    </citation>
    <scope>NUCLEOTIDE SEQUENCE</scope>
</reference>
<sequence>MVIAEGFELFRGLTGARPDEEFLPCGRDADELRGRVFAADGEAI</sequence>
<accession>A0A6J6KVZ2</accession>
<gene>
    <name evidence="1" type="ORF">UFOPK2171_00789</name>
</gene>